<dbReference type="SUPFAM" id="SSF51182">
    <property type="entry name" value="RmlC-like cupins"/>
    <property type="match status" value="1"/>
</dbReference>
<evidence type="ECO:0000256" key="2">
    <source>
        <dbReference type="SAM" id="MobiDB-lite"/>
    </source>
</evidence>
<keyword evidence="5" id="KW-1185">Reference proteome</keyword>
<feature type="compositionally biased region" description="Basic and acidic residues" evidence="2">
    <location>
        <begin position="186"/>
        <end position="196"/>
    </location>
</feature>
<dbReference type="Proteomes" id="UP001143307">
    <property type="component" value="Unassembled WGS sequence"/>
</dbReference>
<organism evidence="4 5">
    <name type="scientific">Candidatus Seongchinamella marina</name>
    <dbReference type="NCBI Taxonomy" id="2518990"/>
    <lineage>
        <taxon>Bacteria</taxon>
        <taxon>Pseudomonadati</taxon>
        <taxon>Pseudomonadota</taxon>
        <taxon>Gammaproteobacteria</taxon>
        <taxon>Cellvibrionales</taxon>
        <taxon>Halieaceae</taxon>
        <taxon>Seongchinamella</taxon>
    </lineage>
</organism>
<dbReference type="PANTHER" id="PTHR35848:SF6">
    <property type="entry name" value="CUPIN TYPE-2 DOMAIN-CONTAINING PROTEIN"/>
    <property type="match status" value="1"/>
</dbReference>
<sequence length="350" mass="38503">MSKEWTPEKMRQRLVRYTELRPCLNAFVDTYTPGSDKKENFTIIGPGVAEHPDQHVHIKEAHGFNIGGARQPPRCANSQHSHETEEVFIVHSGQWAFRWGDECQDGEAVLGPGDCISIPVNVFRGFENVGDDVGYLFAVLGRDDPGHVMWAPDVFDKASEYGLVLLESGLLVDTTRGEQVPQGERPMPKTTDEQVNSHRVMSVAEMLDCVMPITEQRQLAGSALTDSVTGVSEYAMIGPASAAEGIQAGKMSWDHGFQVRRLDFDPAATLPFHSREEEEVVCLHKGSLIYQWDGGELELREGDVLTVPRNLMHGFTNKGSSLVTSYVVRGGNAPAAPGWMESPVQSAASR</sequence>
<accession>A0ABT3STK4</accession>
<gene>
    <name evidence="4" type="ORF">EYC87_05175</name>
</gene>
<feature type="region of interest" description="Disordered" evidence="2">
    <location>
        <begin position="177"/>
        <end position="196"/>
    </location>
</feature>
<evidence type="ECO:0000256" key="1">
    <source>
        <dbReference type="ARBA" id="ARBA00022723"/>
    </source>
</evidence>
<keyword evidence="1" id="KW-0479">Metal-binding</keyword>
<feature type="domain" description="Cupin type-2" evidence="3">
    <location>
        <begin position="263"/>
        <end position="321"/>
    </location>
</feature>
<dbReference type="InterPro" id="IPR051610">
    <property type="entry name" value="GPI/OXD"/>
</dbReference>
<comment type="caution">
    <text evidence="4">The sequence shown here is derived from an EMBL/GenBank/DDBJ whole genome shotgun (WGS) entry which is preliminary data.</text>
</comment>
<dbReference type="Pfam" id="PF07883">
    <property type="entry name" value="Cupin_2"/>
    <property type="match status" value="2"/>
</dbReference>
<reference evidence="4" key="1">
    <citation type="submission" date="2019-02" db="EMBL/GenBank/DDBJ databases">
        <authorList>
            <person name="Li S.-H."/>
        </authorList>
    </citation>
    <scope>NUCLEOTIDE SEQUENCE</scope>
    <source>
        <strain evidence="4">IMCC8485</strain>
    </source>
</reference>
<dbReference type="RefSeq" id="WP_279251941.1">
    <property type="nucleotide sequence ID" value="NZ_SHNP01000002.1"/>
</dbReference>
<dbReference type="EMBL" id="SHNP01000002">
    <property type="protein sequence ID" value="MCX2972976.1"/>
    <property type="molecule type" value="Genomic_DNA"/>
</dbReference>
<name>A0ABT3STK4_9GAMM</name>
<dbReference type="InterPro" id="IPR014710">
    <property type="entry name" value="RmlC-like_jellyroll"/>
</dbReference>
<evidence type="ECO:0000313" key="5">
    <source>
        <dbReference type="Proteomes" id="UP001143307"/>
    </source>
</evidence>
<dbReference type="InterPro" id="IPR013096">
    <property type="entry name" value="Cupin_2"/>
</dbReference>
<dbReference type="Gene3D" id="2.60.120.10">
    <property type="entry name" value="Jelly Rolls"/>
    <property type="match status" value="2"/>
</dbReference>
<feature type="domain" description="Cupin type-2" evidence="3">
    <location>
        <begin position="73"/>
        <end position="136"/>
    </location>
</feature>
<protein>
    <submittedName>
        <fullName evidence="4">Cupin domain-containing protein</fullName>
    </submittedName>
</protein>
<dbReference type="PANTHER" id="PTHR35848">
    <property type="entry name" value="OXALATE-BINDING PROTEIN"/>
    <property type="match status" value="1"/>
</dbReference>
<proteinExistence type="predicted"/>
<evidence type="ECO:0000313" key="4">
    <source>
        <dbReference type="EMBL" id="MCX2972976.1"/>
    </source>
</evidence>
<dbReference type="InterPro" id="IPR011051">
    <property type="entry name" value="RmlC_Cupin_sf"/>
</dbReference>
<evidence type="ECO:0000259" key="3">
    <source>
        <dbReference type="Pfam" id="PF07883"/>
    </source>
</evidence>